<accession>A0A0F9S927</accession>
<feature type="transmembrane region" description="Helical" evidence="1">
    <location>
        <begin position="91"/>
        <end position="112"/>
    </location>
</feature>
<proteinExistence type="predicted"/>
<dbReference type="InterPro" id="IPR007484">
    <property type="entry name" value="Peptidase_M28"/>
</dbReference>
<evidence type="ECO:0000256" key="1">
    <source>
        <dbReference type="SAM" id="Phobius"/>
    </source>
</evidence>
<feature type="transmembrane region" description="Helical" evidence="1">
    <location>
        <begin position="210"/>
        <end position="233"/>
    </location>
</feature>
<feature type="transmembrane region" description="Helical" evidence="1">
    <location>
        <begin position="173"/>
        <end position="198"/>
    </location>
</feature>
<dbReference type="Gene3D" id="3.40.630.10">
    <property type="entry name" value="Zn peptidases"/>
    <property type="match status" value="1"/>
</dbReference>
<dbReference type="SUPFAM" id="SSF53187">
    <property type="entry name" value="Zn-dependent exopeptidases"/>
    <property type="match status" value="1"/>
</dbReference>
<evidence type="ECO:0000313" key="3">
    <source>
        <dbReference type="EMBL" id="KKN63554.1"/>
    </source>
</evidence>
<keyword evidence="1" id="KW-0472">Membrane</keyword>
<comment type="caution">
    <text evidence="3">The sequence shown here is derived from an EMBL/GenBank/DDBJ whole genome shotgun (WGS) entry which is preliminary data.</text>
</comment>
<dbReference type="AlphaFoldDB" id="A0A0F9S927"/>
<dbReference type="EMBL" id="LAZR01000586">
    <property type="protein sequence ID" value="KKN63554.1"/>
    <property type="molecule type" value="Genomic_DNA"/>
</dbReference>
<dbReference type="GO" id="GO:0006508">
    <property type="term" value="P:proteolysis"/>
    <property type="evidence" value="ECO:0007669"/>
    <property type="project" value="InterPro"/>
</dbReference>
<gene>
    <name evidence="3" type="ORF">LCGC14_0500780</name>
</gene>
<feature type="domain" description="Peptidase M28" evidence="2">
    <location>
        <begin position="232"/>
        <end position="425"/>
    </location>
</feature>
<dbReference type="PANTHER" id="PTHR12147:SF26">
    <property type="entry name" value="PEPTIDASE M28 DOMAIN-CONTAINING PROTEIN"/>
    <property type="match status" value="1"/>
</dbReference>
<feature type="transmembrane region" description="Helical" evidence="1">
    <location>
        <begin position="64"/>
        <end position="85"/>
    </location>
</feature>
<sequence length="444" mass="50181">MGIEISKDDSEYMYNIIQSIIEECGPRMPCSPQEAKGAEIVKKELEQTCDEVNVERFTCHPRAALGWINIDVLLVILSFSCFFLIQFFLETLLTLILAIIILGLNVFAYLVAIKEFFSYQEFIDPLYKEKESQNVIGKIHSEGEIKNLILFSGHIDSALQFNLLAYLKSLYPIISLLGFGILFLWIFISGIFSILTITTFIFSLPVIYEFFFNIAIWFLIIGGIPLVILLFFVSHGEKANKVPGAVDNLSAVAVVLGIGRYLKKNRDLIPKNTEIRLIALGCEEAFLRGAFRYVEAHKEELKKLNAVCINLEMIQDPKRNIVINYEPTTKTRHSEEIIQKVIKSAELVGITLKPSAMGGNSRLEKLFGKMTGGTDATAFSKSNIKAITIMATDFLKSIQYYHTYRDTLDKIEKGSLENVLKICVSYLKNESKSFLGDKIVSLWD</sequence>
<protein>
    <recommendedName>
        <fullName evidence="2">Peptidase M28 domain-containing protein</fullName>
    </recommendedName>
</protein>
<keyword evidence="1" id="KW-1133">Transmembrane helix</keyword>
<reference evidence="3" key="1">
    <citation type="journal article" date="2015" name="Nature">
        <title>Complex archaea that bridge the gap between prokaryotes and eukaryotes.</title>
        <authorList>
            <person name="Spang A."/>
            <person name="Saw J.H."/>
            <person name="Jorgensen S.L."/>
            <person name="Zaremba-Niedzwiedzka K."/>
            <person name="Martijn J."/>
            <person name="Lind A.E."/>
            <person name="van Eijk R."/>
            <person name="Schleper C."/>
            <person name="Guy L."/>
            <person name="Ettema T.J."/>
        </authorList>
    </citation>
    <scope>NUCLEOTIDE SEQUENCE</scope>
</reference>
<evidence type="ECO:0000259" key="2">
    <source>
        <dbReference type="Pfam" id="PF04389"/>
    </source>
</evidence>
<keyword evidence="1" id="KW-0812">Transmembrane</keyword>
<dbReference type="Pfam" id="PF04389">
    <property type="entry name" value="Peptidase_M28"/>
    <property type="match status" value="1"/>
</dbReference>
<name>A0A0F9S927_9ZZZZ</name>
<dbReference type="InterPro" id="IPR045175">
    <property type="entry name" value="M28_fam"/>
</dbReference>
<dbReference type="GO" id="GO:0008235">
    <property type="term" value="F:metalloexopeptidase activity"/>
    <property type="evidence" value="ECO:0007669"/>
    <property type="project" value="InterPro"/>
</dbReference>
<organism evidence="3">
    <name type="scientific">marine sediment metagenome</name>
    <dbReference type="NCBI Taxonomy" id="412755"/>
    <lineage>
        <taxon>unclassified sequences</taxon>
        <taxon>metagenomes</taxon>
        <taxon>ecological metagenomes</taxon>
    </lineage>
</organism>
<dbReference type="PANTHER" id="PTHR12147">
    <property type="entry name" value="METALLOPEPTIDASE M28 FAMILY MEMBER"/>
    <property type="match status" value="1"/>
</dbReference>